<keyword evidence="6" id="KW-1185">Reference proteome</keyword>
<dbReference type="AlphaFoldDB" id="A0A7D5GII4"/>
<dbReference type="Gene3D" id="3.90.550.10">
    <property type="entry name" value="Spore Coat Polysaccharide Biosynthesis Protein SpsA, Chain A"/>
    <property type="match status" value="1"/>
</dbReference>
<dbReference type="GeneID" id="56027373"/>
<organism evidence="5 6">
    <name type="scientific">Halorarum halophilum</name>
    <dbReference type="NCBI Taxonomy" id="2743090"/>
    <lineage>
        <taxon>Archaea</taxon>
        <taxon>Methanobacteriati</taxon>
        <taxon>Methanobacteriota</taxon>
        <taxon>Stenosarchaea group</taxon>
        <taxon>Halobacteria</taxon>
        <taxon>Halobacteriales</taxon>
        <taxon>Haloferacaceae</taxon>
        <taxon>Halorarum</taxon>
    </lineage>
</organism>
<keyword evidence="2" id="KW-0328">Glycosyltransferase</keyword>
<evidence type="ECO:0000313" key="6">
    <source>
        <dbReference type="Proteomes" id="UP000509750"/>
    </source>
</evidence>
<sequence length="305" mass="32717">MELSVVVPTLNGRDRLAASLDSLAAHAPDAEVVVVNGPSADGTTGMIRDRDDVDVLVEISARNVNVARNAGIEVADGDAIALLGYDHRIEAEWSGTVSDALAGGADVVTGPLRRTVKGGATSQAAERRSIANRNVTYVNGRNAAFRADVLEDLDGFDEYLETGGSRDASHRLAGMDVEVTWCPEMAARREEPTAADGGRDERDWGWKYRALAYRLAKNYGIRPTVLRRTLSHAAADARGTLEDVVRGDVTPTSWVGNGRDVVKGIATGASDGLVARAKDRSTTRNPYGLSARADRAVAKYDWREQ</sequence>
<accession>A0A7D5GII4</accession>
<dbReference type="OrthoDB" id="196370at2157"/>
<dbReference type="Pfam" id="PF00535">
    <property type="entry name" value="Glycos_transf_2"/>
    <property type="match status" value="1"/>
</dbReference>
<evidence type="ECO:0000256" key="1">
    <source>
        <dbReference type="ARBA" id="ARBA00006739"/>
    </source>
</evidence>
<keyword evidence="3 5" id="KW-0808">Transferase</keyword>
<evidence type="ECO:0000256" key="3">
    <source>
        <dbReference type="ARBA" id="ARBA00022679"/>
    </source>
</evidence>
<dbReference type="RefSeq" id="WP_179167782.1">
    <property type="nucleotide sequence ID" value="NZ_CP058529.1"/>
</dbReference>
<gene>
    <name evidence="5" type="ORF">HUG10_01030</name>
</gene>
<name>A0A7D5GII4_9EURY</name>
<dbReference type="Proteomes" id="UP000509750">
    <property type="component" value="Chromosome"/>
</dbReference>
<evidence type="ECO:0000259" key="4">
    <source>
        <dbReference type="Pfam" id="PF00535"/>
    </source>
</evidence>
<evidence type="ECO:0000313" key="5">
    <source>
        <dbReference type="EMBL" id="QLG26207.1"/>
    </source>
</evidence>
<dbReference type="InterPro" id="IPR029044">
    <property type="entry name" value="Nucleotide-diphossugar_trans"/>
</dbReference>
<dbReference type="PANTHER" id="PTHR43179:SF12">
    <property type="entry name" value="GALACTOFURANOSYLTRANSFERASE GLFT2"/>
    <property type="match status" value="1"/>
</dbReference>
<reference evidence="5 6" key="1">
    <citation type="submission" date="2020-07" db="EMBL/GenBank/DDBJ databases">
        <title>Gai3-2, isolated from salt lake.</title>
        <authorList>
            <person name="Cui H."/>
            <person name="Shi X."/>
        </authorList>
    </citation>
    <scope>NUCLEOTIDE SEQUENCE [LARGE SCALE GENOMIC DNA]</scope>
    <source>
        <strain evidence="5 6">Gai3-2</strain>
    </source>
</reference>
<dbReference type="SUPFAM" id="SSF53448">
    <property type="entry name" value="Nucleotide-diphospho-sugar transferases"/>
    <property type="match status" value="1"/>
</dbReference>
<dbReference type="EMBL" id="CP058529">
    <property type="protein sequence ID" value="QLG26207.1"/>
    <property type="molecule type" value="Genomic_DNA"/>
</dbReference>
<dbReference type="PANTHER" id="PTHR43179">
    <property type="entry name" value="RHAMNOSYLTRANSFERASE WBBL"/>
    <property type="match status" value="1"/>
</dbReference>
<dbReference type="InterPro" id="IPR001173">
    <property type="entry name" value="Glyco_trans_2-like"/>
</dbReference>
<dbReference type="KEGG" id="halg:HUG10_01030"/>
<feature type="domain" description="Glycosyltransferase 2-like" evidence="4">
    <location>
        <begin position="4"/>
        <end position="127"/>
    </location>
</feature>
<proteinExistence type="inferred from homology"/>
<dbReference type="GO" id="GO:0016757">
    <property type="term" value="F:glycosyltransferase activity"/>
    <property type="evidence" value="ECO:0007669"/>
    <property type="project" value="UniProtKB-KW"/>
</dbReference>
<protein>
    <submittedName>
        <fullName evidence="5">Glycosyltransferase</fullName>
    </submittedName>
</protein>
<evidence type="ECO:0000256" key="2">
    <source>
        <dbReference type="ARBA" id="ARBA00022676"/>
    </source>
</evidence>
<comment type="similarity">
    <text evidence="1">Belongs to the glycosyltransferase 2 family.</text>
</comment>